<dbReference type="Proteomes" id="UP000478052">
    <property type="component" value="Unassembled WGS sequence"/>
</dbReference>
<dbReference type="EMBL" id="VUJU01014248">
    <property type="protein sequence ID" value="KAF0702547.1"/>
    <property type="molecule type" value="Genomic_DNA"/>
</dbReference>
<reference evidence="1 2" key="1">
    <citation type="submission" date="2019-08" db="EMBL/GenBank/DDBJ databases">
        <title>Whole genome of Aphis craccivora.</title>
        <authorList>
            <person name="Voronova N.V."/>
            <person name="Shulinski R.S."/>
            <person name="Bandarenka Y.V."/>
            <person name="Zhorov D.G."/>
            <person name="Warner D."/>
        </authorList>
    </citation>
    <scope>NUCLEOTIDE SEQUENCE [LARGE SCALE GENOMIC DNA]</scope>
    <source>
        <strain evidence="1">180601</strain>
        <tissue evidence="1">Whole Body</tissue>
    </source>
</reference>
<comment type="caution">
    <text evidence="1">The sequence shown here is derived from an EMBL/GenBank/DDBJ whole genome shotgun (WGS) entry which is preliminary data.</text>
</comment>
<gene>
    <name evidence="1" type="ORF">FWK35_00035747</name>
</gene>
<keyword evidence="2" id="KW-1185">Reference proteome</keyword>
<proteinExistence type="predicted"/>
<accession>A0A6G0VN49</accession>
<evidence type="ECO:0000313" key="1">
    <source>
        <dbReference type="EMBL" id="KAF0702547.1"/>
    </source>
</evidence>
<evidence type="ECO:0000313" key="2">
    <source>
        <dbReference type="Proteomes" id="UP000478052"/>
    </source>
</evidence>
<organism evidence="1 2">
    <name type="scientific">Aphis craccivora</name>
    <name type="common">Cowpea aphid</name>
    <dbReference type="NCBI Taxonomy" id="307492"/>
    <lineage>
        <taxon>Eukaryota</taxon>
        <taxon>Metazoa</taxon>
        <taxon>Ecdysozoa</taxon>
        <taxon>Arthropoda</taxon>
        <taxon>Hexapoda</taxon>
        <taxon>Insecta</taxon>
        <taxon>Pterygota</taxon>
        <taxon>Neoptera</taxon>
        <taxon>Paraneoptera</taxon>
        <taxon>Hemiptera</taxon>
        <taxon>Sternorrhyncha</taxon>
        <taxon>Aphidomorpha</taxon>
        <taxon>Aphidoidea</taxon>
        <taxon>Aphididae</taxon>
        <taxon>Aphidini</taxon>
        <taxon>Aphis</taxon>
        <taxon>Aphis</taxon>
    </lineage>
</organism>
<dbReference type="OrthoDB" id="6628045at2759"/>
<sequence length="376" mass="43102">MSGKRGRKPIIDQDTLFDILKGKKEHIFDNGHLKPPSHEIWDDIIKELNYAVPKKPCTSLFYKTEIISKDNSESENTKNTTDEDCSTNVNDVGEKSWSKLIIPYKDYIEFEPFTYKLPCNFIYKSCKVRKDSSQSTYFFTFKAKCKDCYSEIFGWSNKKPSKGEALELNILAKDTSKDNESHNSKRPLRGTKRDIVGNMLLKDLASIWHRNAASTMVLGQTSPANLYNNDILRKSKQQYNEKTLGITIKIPVDSLVELKRNSTFAGSLHNIGIDPFLAHYWTGHQLLIYKDICKQYAKLSIYATVGLVKKIIRSSLSLPSAHIFLYEAVISTHYGQIPVSQMLSEKQDTLTIFNWLTNWIKCGLKSPNDAAFQWHF</sequence>
<name>A0A6G0VN49_APHCR</name>
<protein>
    <submittedName>
        <fullName evidence="1">Uncharacterized protein</fullName>
    </submittedName>
</protein>
<dbReference type="AlphaFoldDB" id="A0A6G0VN49"/>